<dbReference type="STRING" id="708187.A0A1Q8RHD9"/>
<dbReference type="Proteomes" id="UP000186583">
    <property type="component" value="Unassembled WGS sequence"/>
</dbReference>
<accession>A0A1Q8RHD9</accession>
<comment type="caution">
    <text evidence="1">The sequence shown here is derived from an EMBL/GenBank/DDBJ whole genome shotgun (WGS) entry which is preliminary data.</text>
</comment>
<organism evidence="1 2">
    <name type="scientific">Colletotrichum chlorophyti</name>
    <dbReference type="NCBI Taxonomy" id="708187"/>
    <lineage>
        <taxon>Eukaryota</taxon>
        <taxon>Fungi</taxon>
        <taxon>Dikarya</taxon>
        <taxon>Ascomycota</taxon>
        <taxon>Pezizomycotina</taxon>
        <taxon>Sordariomycetes</taxon>
        <taxon>Hypocreomycetidae</taxon>
        <taxon>Glomerellales</taxon>
        <taxon>Glomerellaceae</taxon>
        <taxon>Colletotrichum</taxon>
    </lineage>
</organism>
<evidence type="ECO:0000313" key="1">
    <source>
        <dbReference type="EMBL" id="OLN83745.1"/>
    </source>
</evidence>
<protein>
    <submittedName>
        <fullName evidence="1">Uncharacterized protein</fullName>
    </submittedName>
</protein>
<name>A0A1Q8RHD9_9PEZI</name>
<dbReference type="OrthoDB" id="3692311at2759"/>
<keyword evidence="2" id="KW-1185">Reference proteome</keyword>
<dbReference type="EMBL" id="MPGH01000199">
    <property type="protein sequence ID" value="OLN83745.1"/>
    <property type="molecule type" value="Genomic_DNA"/>
</dbReference>
<sequence length="81" mass="9150">MRRGPDVPDHLSFFLRENPYVNIAPHQQNSMEDAAGQVRRIRSVRVCIGDMKPMEETGHVVFGTVGDVIPLSMQKPERAYA</sequence>
<evidence type="ECO:0000313" key="2">
    <source>
        <dbReference type="Proteomes" id="UP000186583"/>
    </source>
</evidence>
<reference evidence="1 2" key="1">
    <citation type="submission" date="2016-11" db="EMBL/GenBank/DDBJ databases">
        <title>Draft Genome Assembly of Colletotrichum chlorophyti a pathogen of herbaceous plants.</title>
        <authorList>
            <person name="Gan P."/>
            <person name="Narusaka M."/>
            <person name="Tsushima A."/>
            <person name="Narusaka Y."/>
            <person name="Takano Y."/>
            <person name="Shirasu K."/>
        </authorList>
    </citation>
    <scope>NUCLEOTIDE SEQUENCE [LARGE SCALE GENOMIC DNA]</scope>
    <source>
        <strain evidence="1 2">NTL11</strain>
    </source>
</reference>
<gene>
    <name evidence="1" type="ORF">CCHL11_08710</name>
</gene>
<proteinExistence type="predicted"/>
<dbReference type="AlphaFoldDB" id="A0A1Q8RHD9"/>